<dbReference type="GeneID" id="36511884"/>
<evidence type="ECO:0000313" key="9">
    <source>
        <dbReference type="EMBL" id="AWB27146.1"/>
    </source>
</evidence>
<comment type="catalytic activity">
    <reaction evidence="5">
        <text>siroheme + 2 H(+) = 12,18-didecarboxysiroheme + 2 CO2</text>
        <dbReference type="Rhea" id="RHEA:19093"/>
        <dbReference type="ChEBI" id="CHEBI:15378"/>
        <dbReference type="ChEBI" id="CHEBI:16526"/>
        <dbReference type="ChEBI" id="CHEBI:60052"/>
        <dbReference type="ChEBI" id="CHEBI:140497"/>
        <dbReference type="EC" id="4.1.1.111"/>
    </reaction>
</comment>
<dbReference type="Pfam" id="PF17805">
    <property type="entry name" value="AsnC_trans_reg2"/>
    <property type="match status" value="2"/>
</dbReference>
<accession>A0A2R4X018</accession>
<proteinExistence type="inferred from homology"/>
<evidence type="ECO:0000256" key="5">
    <source>
        <dbReference type="ARBA" id="ARBA00048470"/>
    </source>
</evidence>
<evidence type="ECO:0000313" key="10">
    <source>
        <dbReference type="Proteomes" id="UP000244727"/>
    </source>
</evidence>
<dbReference type="Proteomes" id="UP000244727">
    <property type="component" value="Chromosome"/>
</dbReference>
<gene>
    <name evidence="9" type="ORF">HARCEL1_05215</name>
</gene>
<dbReference type="InterPro" id="IPR053953">
    <property type="entry name" value="NirdL-like_HTH"/>
</dbReference>
<dbReference type="InterPro" id="IPR040523">
    <property type="entry name" value="AsnC_trans_reg2"/>
</dbReference>
<feature type="compositionally biased region" description="Basic and acidic residues" evidence="6">
    <location>
        <begin position="157"/>
        <end position="166"/>
    </location>
</feature>
<evidence type="ECO:0000256" key="3">
    <source>
        <dbReference type="ARBA" id="ARBA00023457"/>
    </source>
</evidence>
<dbReference type="InterPro" id="IPR050684">
    <property type="entry name" value="HTH-Siroheme_Decarb"/>
</dbReference>
<dbReference type="Pfam" id="PF22451">
    <property type="entry name" value="NirdL-like_HTH"/>
    <property type="match status" value="1"/>
</dbReference>
<dbReference type="AlphaFoldDB" id="A0A2R4X018"/>
<dbReference type="EMBL" id="CP028858">
    <property type="protein sequence ID" value="AWB27146.1"/>
    <property type="molecule type" value="Genomic_DNA"/>
</dbReference>
<dbReference type="GO" id="GO:0016829">
    <property type="term" value="F:lyase activity"/>
    <property type="evidence" value="ECO:0007669"/>
    <property type="project" value="UniProtKB-KW"/>
</dbReference>
<keyword evidence="1" id="KW-0456">Lyase</keyword>
<comment type="similarity">
    <text evidence="3">Belongs to the Ahb/Nir family.</text>
</comment>
<feature type="region of interest" description="Disordered" evidence="6">
    <location>
        <begin position="157"/>
        <end position="176"/>
    </location>
</feature>
<name>A0A2R4X018_9EURY</name>
<evidence type="ECO:0000259" key="8">
    <source>
        <dbReference type="Pfam" id="PF22451"/>
    </source>
</evidence>
<feature type="domain" description="Siroheme decarboxylase AsnC-like ligand binding" evidence="7">
    <location>
        <begin position="71"/>
        <end position="138"/>
    </location>
</feature>
<comment type="pathway">
    <text evidence="2">Porphyrin-containing compound metabolism.</text>
</comment>
<feature type="domain" description="Siroheme decarboxylase NirL-like HTH" evidence="8">
    <location>
        <begin position="178"/>
        <end position="224"/>
    </location>
</feature>
<keyword evidence="10" id="KW-1185">Reference proteome</keyword>
<protein>
    <recommendedName>
        <fullName evidence="4">siroheme decarboxylase</fullName>
        <ecNumber evidence="4">4.1.1.111</ecNumber>
    </recommendedName>
</protein>
<organism evidence="9 10">
    <name type="scientific">Halococcoides cellulosivorans</name>
    <dbReference type="NCBI Taxonomy" id="1679096"/>
    <lineage>
        <taxon>Archaea</taxon>
        <taxon>Methanobacteriati</taxon>
        <taxon>Methanobacteriota</taxon>
        <taxon>Stenosarchaea group</taxon>
        <taxon>Halobacteria</taxon>
        <taxon>Halobacteriales</taxon>
        <taxon>Haloarculaceae</taxon>
        <taxon>Halococcoides</taxon>
    </lineage>
</organism>
<dbReference type="Gene3D" id="3.30.70.3460">
    <property type="match status" value="2"/>
</dbReference>
<evidence type="ECO:0000259" key="7">
    <source>
        <dbReference type="Pfam" id="PF17805"/>
    </source>
</evidence>
<evidence type="ECO:0000256" key="4">
    <source>
        <dbReference type="ARBA" id="ARBA00023471"/>
    </source>
</evidence>
<evidence type="ECO:0000256" key="2">
    <source>
        <dbReference type="ARBA" id="ARBA00023444"/>
    </source>
</evidence>
<dbReference type="SUPFAM" id="SSF46785">
    <property type="entry name" value="Winged helix' DNA-binding domain"/>
    <property type="match status" value="1"/>
</dbReference>
<sequence>MTDWRDAIDGLQTDLLASYRRGVPIAGRPYERMASALDATPDAVRSALTDLQRAGVIRRIGPAIATRHVGASTLAALAVPDQAVDRVGRQVAARDPITHAYRRDHRYSLWIVLTAGDRAALDAHLAGVATQTGIEPLDLPADAVYAHDLAFPVLDREPLPATRDRPPATPNRSIDPADRRLLAALQDGLPIAPRPYERVADRLDRDRDAVVETLGALQTAGFVRRTGLVVSHHATGYDATAMVAWAVPDSDLDRAGRAAAQVDGVTKVYARPARPERDWPYSLFTMIHARTPAARDRAIDRLEDAIGHAFERLETVTRYGQSGARL</sequence>
<dbReference type="PANTHER" id="PTHR43413">
    <property type="entry name" value="TRANSCRIPTIONAL REGULATOR, ASNC FAMILY"/>
    <property type="match status" value="1"/>
</dbReference>
<dbReference type="InterPro" id="IPR036390">
    <property type="entry name" value="WH_DNA-bd_sf"/>
</dbReference>
<dbReference type="EC" id="4.1.1.111" evidence="4"/>
<feature type="domain" description="Siroheme decarboxylase AsnC-like ligand binding" evidence="7">
    <location>
        <begin position="235"/>
        <end position="314"/>
    </location>
</feature>
<reference evidence="9 10" key="1">
    <citation type="submission" date="2018-04" db="EMBL/GenBank/DDBJ databases">
        <title>Halococcoides cellulosivorans gen. nov., sp. nov., an extremely halophilic cellulose-utilizing haloarchaeon from hypersaline lakes.</title>
        <authorList>
            <person name="Sorokin D.Y."/>
            <person name="Toshchakov S.V."/>
            <person name="Samarov N.I."/>
            <person name="Korzhenkov A."/>
            <person name="Kublanov I.V."/>
        </authorList>
    </citation>
    <scope>NUCLEOTIDE SEQUENCE [LARGE SCALE GENOMIC DNA]</scope>
    <source>
        <strain evidence="9 10">HArcel1</strain>
    </source>
</reference>
<dbReference type="PANTHER" id="PTHR43413:SF1">
    <property type="entry name" value="SIROHEME DECARBOXYLASE NIRL SUBUNIT"/>
    <property type="match status" value="1"/>
</dbReference>
<dbReference type="KEGG" id="harc:HARCEL1_05215"/>
<evidence type="ECO:0000256" key="1">
    <source>
        <dbReference type="ARBA" id="ARBA00023239"/>
    </source>
</evidence>
<dbReference type="RefSeq" id="WP_108381515.1">
    <property type="nucleotide sequence ID" value="NZ_CP028858.1"/>
</dbReference>
<evidence type="ECO:0000256" key="6">
    <source>
        <dbReference type="SAM" id="MobiDB-lite"/>
    </source>
</evidence>